<accession>A0AAD6ZCY4</accession>
<protein>
    <submittedName>
        <fullName evidence="2">Uncharacterized protein</fullName>
    </submittedName>
</protein>
<name>A0AAD6ZCY4_9AGAR</name>
<dbReference type="EMBL" id="JARIHO010000059">
    <property type="protein sequence ID" value="KAJ7318030.1"/>
    <property type="molecule type" value="Genomic_DNA"/>
</dbReference>
<feature type="compositionally biased region" description="Low complexity" evidence="1">
    <location>
        <begin position="361"/>
        <end position="376"/>
    </location>
</feature>
<proteinExistence type="predicted"/>
<dbReference type="Proteomes" id="UP001218218">
    <property type="component" value="Unassembled WGS sequence"/>
</dbReference>
<evidence type="ECO:0000313" key="2">
    <source>
        <dbReference type="EMBL" id="KAJ7318030.1"/>
    </source>
</evidence>
<dbReference type="AlphaFoldDB" id="A0AAD6ZCY4"/>
<reference evidence="2" key="1">
    <citation type="submission" date="2023-03" db="EMBL/GenBank/DDBJ databases">
        <title>Massive genome expansion in bonnet fungi (Mycena s.s.) driven by repeated elements and novel gene families across ecological guilds.</title>
        <authorList>
            <consortium name="Lawrence Berkeley National Laboratory"/>
            <person name="Harder C.B."/>
            <person name="Miyauchi S."/>
            <person name="Viragh M."/>
            <person name="Kuo A."/>
            <person name="Thoen E."/>
            <person name="Andreopoulos B."/>
            <person name="Lu D."/>
            <person name="Skrede I."/>
            <person name="Drula E."/>
            <person name="Henrissat B."/>
            <person name="Morin E."/>
            <person name="Kohler A."/>
            <person name="Barry K."/>
            <person name="LaButti K."/>
            <person name="Morin E."/>
            <person name="Salamov A."/>
            <person name="Lipzen A."/>
            <person name="Mereny Z."/>
            <person name="Hegedus B."/>
            <person name="Baldrian P."/>
            <person name="Stursova M."/>
            <person name="Weitz H."/>
            <person name="Taylor A."/>
            <person name="Grigoriev I.V."/>
            <person name="Nagy L.G."/>
            <person name="Martin F."/>
            <person name="Kauserud H."/>
        </authorList>
    </citation>
    <scope>NUCLEOTIDE SEQUENCE</scope>
    <source>
        <strain evidence="2">CBHHK002</strain>
    </source>
</reference>
<organism evidence="2 3">
    <name type="scientific">Mycena albidolilacea</name>
    <dbReference type="NCBI Taxonomy" id="1033008"/>
    <lineage>
        <taxon>Eukaryota</taxon>
        <taxon>Fungi</taxon>
        <taxon>Dikarya</taxon>
        <taxon>Basidiomycota</taxon>
        <taxon>Agaricomycotina</taxon>
        <taxon>Agaricomycetes</taxon>
        <taxon>Agaricomycetidae</taxon>
        <taxon>Agaricales</taxon>
        <taxon>Marasmiineae</taxon>
        <taxon>Mycenaceae</taxon>
        <taxon>Mycena</taxon>
    </lineage>
</organism>
<feature type="compositionally biased region" description="Low complexity" evidence="1">
    <location>
        <begin position="401"/>
        <end position="413"/>
    </location>
</feature>
<evidence type="ECO:0000256" key="1">
    <source>
        <dbReference type="SAM" id="MobiDB-lite"/>
    </source>
</evidence>
<evidence type="ECO:0000313" key="3">
    <source>
        <dbReference type="Proteomes" id="UP001218218"/>
    </source>
</evidence>
<keyword evidence="3" id="KW-1185">Reference proteome</keyword>
<feature type="region of interest" description="Disordered" evidence="1">
    <location>
        <begin position="401"/>
        <end position="470"/>
    </location>
</feature>
<feature type="region of interest" description="Disordered" evidence="1">
    <location>
        <begin position="485"/>
        <end position="522"/>
    </location>
</feature>
<comment type="caution">
    <text evidence="2">The sequence shown here is derived from an EMBL/GenBank/DDBJ whole genome shotgun (WGS) entry which is preliminary data.</text>
</comment>
<sequence>MSSSLRNVALAWNLGFRFFLDPSTSPRFLLDWDHHNADGTRLVLGYGVENFRTPRQFFHERVSSGQNPFVAKTSFSSSSLSYDFAKFSGYTRRHGAPTAAGRVSARLQPHQPINRARPLVAAIWRPLRQRENLIFACFRPLPHLAVCSPSRPYAPTPWPLDCTLRYQHLTVLFWPDRRRNPRLGLPSHLALSCSCVRFPPLCVLNQLLSGTLRNIESLDSPLALFLFYGAAAPLFLLRNLAAPAALARAPRLAALRHCAAPLPPHPRFPPHLVLPQRLRPRFTPTTRLAPAHALRDFCTPRAPLLPTLQRAGVSPAPCARLSSPRLALPPCRARTTPRPRARFASAPALWASARPPAACASPTAPFTLAPRTPRLARTPRPRSPLRPRARALALVHRFAPTPYPRARAPPSRHAPLRAPPSCHRAPFRARPRARAPPLRTASLSCLASPPSRTLAPTRPAPRISPRTHAPHLASHLCPALPQRLASHPRARPTAHPHPASPSPPPLRSRTPLRFTASPHSRSLRARFAPTPASPHYPSALACASTVNSHSPLLAIAFWLRFPHHHHTSHAPSFVCVCAPTK</sequence>
<feature type="region of interest" description="Disordered" evidence="1">
    <location>
        <begin position="361"/>
        <end position="384"/>
    </location>
</feature>
<gene>
    <name evidence="2" type="ORF">DFH08DRAFT_1036759</name>
</gene>